<dbReference type="AlphaFoldDB" id="A0A0J6YKI2"/>
<dbReference type="InterPro" id="IPR035521">
    <property type="entry name" value="Fus1_SH3"/>
</dbReference>
<proteinExistence type="predicted"/>
<keyword evidence="4" id="KW-0472">Membrane</keyword>
<feature type="compositionally biased region" description="Pro residues" evidence="3">
    <location>
        <begin position="209"/>
        <end position="226"/>
    </location>
</feature>
<keyword evidence="4" id="KW-0812">Transmembrane</keyword>
<dbReference type="EMBL" id="DS028097">
    <property type="protein sequence ID" value="KMP07609.1"/>
    <property type="molecule type" value="Genomic_DNA"/>
</dbReference>
<feature type="region of interest" description="Disordered" evidence="3">
    <location>
        <begin position="275"/>
        <end position="346"/>
    </location>
</feature>
<evidence type="ECO:0000313" key="6">
    <source>
        <dbReference type="EMBL" id="KMP07609.1"/>
    </source>
</evidence>
<feature type="compositionally biased region" description="Basic and acidic residues" evidence="3">
    <location>
        <begin position="636"/>
        <end position="671"/>
    </location>
</feature>
<protein>
    <recommendedName>
        <fullName evidence="5">SH3 domain-containing protein</fullName>
    </recommendedName>
</protein>
<dbReference type="Proteomes" id="UP000054565">
    <property type="component" value="Unassembled WGS sequence"/>
</dbReference>
<dbReference type="CDD" id="cd11854">
    <property type="entry name" value="SH3_Fus1p"/>
    <property type="match status" value="1"/>
</dbReference>
<feature type="compositionally biased region" description="Polar residues" evidence="3">
    <location>
        <begin position="275"/>
        <end position="296"/>
    </location>
</feature>
<feature type="compositionally biased region" description="Polar residues" evidence="3">
    <location>
        <begin position="624"/>
        <end position="635"/>
    </location>
</feature>
<evidence type="ECO:0000256" key="1">
    <source>
        <dbReference type="ARBA" id="ARBA00022443"/>
    </source>
</evidence>
<reference evidence="7" key="1">
    <citation type="journal article" date="2010" name="Genome Res.">
        <title>Population genomic sequencing of Coccidioides fungi reveals recent hybridization and transposon control.</title>
        <authorList>
            <person name="Neafsey D.E."/>
            <person name="Barker B.M."/>
            <person name="Sharpton T.J."/>
            <person name="Stajich J.E."/>
            <person name="Park D.J."/>
            <person name="Whiston E."/>
            <person name="Hung C.-Y."/>
            <person name="McMahan C."/>
            <person name="White J."/>
            <person name="Sykes S."/>
            <person name="Heiman D."/>
            <person name="Young S."/>
            <person name="Zeng Q."/>
            <person name="Abouelleil A."/>
            <person name="Aftuck L."/>
            <person name="Bessette D."/>
            <person name="Brown A."/>
            <person name="FitzGerald M."/>
            <person name="Lui A."/>
            <person name="Macdonald J.P."/>
            <person name="Priest M."/>
            <person name="Orbach M.J."/>
            <person name="Galgiani J.N."/>
            <person name="Kirkland T.N."/>
            <person name="Cole G.T."/>
            <person name="Birren B.W."/>
            <person name="Henn M.R."/>
            <person name="Taylor J.W."/>
            <person name="Rounsley S.D."/>
        </authorList>
    </citation>
    <scope>NUCLEOTIDE SEQUENCE [LARGE SCALE GENOMIC DNA]</scope>
    <source>
        <strain evidence="7">RMSCC 2394</strain>
    </source>
</reference>
<feature type="compositionally biased region" description="Pro residues" evidence="3">
    <location>
        <begin position="514"/>
        <end position="530"/>
    </location>
</feature>
<keyword evidence="4" id="KW-1133">Transmembrane helix</keyword>
<feature type="region of interest" description="Disordered" evidence="3">
    <location>
        <begin position="363"/>
        <end position="394"/>
    </location>
</feature>
<dbReference type="PROSITE" id="PS50002">
    <property type="entry name" value="SH3"/>
    <property type="match status" value="1"/>
</dbReference>
<evidence type="ECO:0000313" key="7">
    <source>
        <dbReference type="Proteomes" id="UP000054565"/>
    </source>
</evidence>
<dbReference type="SUPFAM" id="SSF50044">
    <property type="entry name" value="SH3-domain"/>
    <property type="match status" value="1"/>
</dbReference>
<feature type="compositionally biased region" description="Low complexity" evidence="3">
    <location>
        <begin position="247"/>
        <end position="258"/>
    </location>
</feature>
<feature type="compositionally biased region" description="Polar residues" evidence="3">
    <location>
        <begin position="308"/>
        <end position="337"/>
    </location>
</feature>
<dbReference type="InterPro" id="IPR001452">
    <property type="entry name" value="SH3_domain"/>
</dbReference>
<evidence type="ECO:0000256" key="3">
    <source>
        <dbReference type="SAM" id="MobiDB-lite"/>
    </source>
</evidence>
<feature type="transmembrane region" description="Helical" evidence="4">
    <location>
        <begin position="170"/>
        <end position="191"/>
    </location>
</feature>
<dbReference type="Gene3D" id="2.30.30.40">
    <property type="entry name" value="SH3 Domains"/>
    <property type="match status" value="1"/>
</dbReference>
<feature type="compositionally biased region" description="Basic and acidic residues" evidence="3">
    <location>
        <begin position="63"/>
        <end position="72"/>
    </location>
</feature>
<feature type="domain" description="SH3" evidence="5">
    <location>
        <begin position="416"/>
        <end position="477"/>
    </location>
</feature>
<dbReference type="Pfam" id="PF14604">
    <property type="entry name" value="SH3_9"/>
    <property type="match status" value="1"/>
</dbReference>
<feature type="region of interest" description="Disordered" evidence="3">
    <location>
        <begin position="464"/>
        <end position="715"/>
    </location>
</feature>
<evidence type="ECO:0000256" key="4">
    <source>
        <dbReference type="SAM" id="Phobius"/>
    </source>
</evidence>
<feature type="compositionally biased region" description="Pro residues" evidence="3">
    <location>
        <begin position="482"/>
        <end position="496"/>
    </location>
</feature>
<dbReference type="InterPro" id="IPR036028">
    <property type="entry name" value="SH3-like_dom_sf"/>
</dbReference>
<name>A0A0J6YKI2_COCIT</name>
<evidence type="ECO:0000256" key="2">
    <source>
        <dbReference type="PROSITE-ProRule" id="PRU00192"/>
    </source>
</evidence>
<evidence type="ECO:0000259" key="5">
    <source>
        <dbReference type="PROSITE" id="PS50002"/>
    </source>
</evidence>
<feature type="compositionally biased region" description="Low complexity" evidence="3">
    <location>
        <begin position="98"/>
        <end position="163"/>
    </location>
</feature>
<dbReference type="OrthoDB" id="5340910at2759"/>
<accession>A0A0J6YKI2</accession>
<sequence length="715" mass="73897">MPHRHNHHGRRHGGVEKRGNIRDQILDIIGDIAPNKRETVSVIYITADPTFDGPIGGYSTEGRPAKTQDHGEVGTPLEHTRTVSRTTVRPTPTRKPTPKSTPTTTENTTDTPSSRPKTTPSTLITSTPSSPDVVPTSTLDNDASGMSSATSTPSSTAAPASGGLSSGGKAGLAIGIIALLGLLAGAALLFVRKKKKKNEEMETINTEKPMPPLPSPQVVAPSPPPQQHQMTPSAPPQLNIRPITQFSPDLTSPSQSSSTMVNVAGVVAARNLTGQHNDSQSTFSPPKTADSTSNPFNDPVNPFEPRSGASSPTSALGSGPSQPLNGHPSSPETSSVRAPTPDGMSTGAAVAVGAATAITAGAAANSHSGKPPTLQHVPGPPAGWMKDMPPPSPAMSIDSVSVTSTTAAAVATGGPAPNNVHRVQLDFSPSMDDELELRAGQLVRLLHEYDDGWALCIRLDRSQQGVAPRTCLSARPVKPRPRNGPPGPGPRGPPPMGGSHGRPMTPASGRNSPAPGPPPSGPPPPGPPRFAPEQGSRPASPSSGYRPYHAPNQPMAPVRFPDVPRSLSPGPGSRIPQQRSMSPGPYGAGGMEKPNMPEAQRKRSNSAAGAVGRIHAPNPGPSALSASVQNANSGDKPTEKPADNPADKLTDKPAEIPADKPTEKPVDKPAENPEPQAAEQTPPESTPQPPAEQGVRRPPPSLGPVERKPVPGQAQ</sequence>
<feature type="compositionally biased region" description="Low complexity" evidence="3">
    <location>
        <begin position="673"/>
        <end position="683"/>
    </location>
</feature>
<dbReference type="SMART" id="SM00326">
    <property type="entry name" value="SH3"/>
    <property type="match status" value="1"/>
</dbReference>
<feature type="region of interest" description="Disordered" evidence="3">
    <location>
        <begin position="200"/>
        <end position="258"/>
    </location>
</feature>
<dbReference type="STRING" id="404692.A0A0J6YKI2"/>
<feature type="region of interest" description="Disordered" evidence="3">
    <location>
        <begin position="51"/>
        <end position="167"/>
    </location>
</feature>
<keyword evidence="1 2" id="KW-0728">SH3 domain</keyword>
<feature type="compositionally biased region" description="Low complexity" evidence="3">
    <location>
        <begin position="501"/>
        <end position="513"/>
    </location>
</feature>
<gene>
    <name evidence="6" type="ORF">CIRG_07290</name>
</gene>
<organism evidence="6 7">
    <name type="scientific">Coccidioides immitis RMSCC 2394</name>
    <dbReference type="NCBI Taxonomy" id="404692"/>
    <lineage>
        <taxon>Eukaryota</taxon>
        <taxon>Fungi</taxon>
        <taxon>Dikarya</taxon>
        <taxon>Ascomycota</taxon>
        <taxon>Pezizomycotina</taxon>
        <taxon>Eurotiomycetes</taxon>
        <taxon>Eurotiomycetidae</taxon>
        <taxon>Onygenales</taxon>
        <taxon>Onygenaceae</taxon>
        <taxon>Coccidioides</taxon>
    </lineage>
</organism>